<keyword evidence="1" id="KW-0472">Membrane</keyword>
<keyword evidence="1" id="KW-0812">Transmembrane</keyword>
<evidence type="ECO:0000313" key="3">
    <source>
        <dbReference type="Proteomes" id="UP000766570"/>
    </source>
</evidence>
<gene>
    <name evidence="2" type="ORF">JOF46_004160</name>
</gene>
<feature type="transmembrane region" description="Helical" evidence="1">
    <location>
        <begin position="21"/>
        <end position="40"/>
    </location>
</feature>
<sequence length="70" mass="7454">MATLFHRNVQAAVHHHGGGSIILGGILATLLFTTFAIFLIAAQGTWAPMMIGVAFSLSAVLFGTVYHFTH</sequence>
<evidence type="ECO:0000256" key="1">
    <source>
        <dbReference type="SAM" id="Phobius"/>
    </source>
</evidence>
<keyword evidence="1" id="KW-1133">Transmembrane helix</keyword>
<name>A0ABS4WJD1_9MICC</name>
<accession>A0ABS4WJD1</accession>
<keyword evidence="3" id="KW-1185">Reference proteome</keyword>
<dbReference type="EMBL" id="JAGIOE010000001">
    <property type="protein sequence ID" value="MBP2376248.1"/>
    <property type="molecule type" value="Genomic_DNA"/>
</dbReference>
<proteinExistence type="predicted"/>
<feature type="transmembrane region" description="Helical" evidence="1">
    <location>
        <begin position="46"/>
        <end position="68"/>
    </location>
</feature>
<evidence type="ECO:0000313" key="2">
    <source>
        <dbReference type="EMBL" id="MBP2376248.1"/>
    </source>
</evidence>
<protein>
    <submittedName>
        <fullName evidence="2">Uncharacterized protein</fullName>
    </submittedName>
</protein>
<comment type="caution">
    <text evidence="2">The sequence shown here is derived from an EMBL/GenBank/DDBJ whole genome shotgun (WGS) entry which is preliminary data.</text>
</comment>
<reference evidence="2 3" key="1">
    <citation type="submission" date="2021-03" db="EMBL/GenBank/DDBJ databases">
        <title>Sequencing the genomes of 1000 actinobacteria strains.</title>
        <authorList>
            <person name="Klenk H.-P."/>
        </authorList>
    </citation>
    <scope>NUCLEOTIDE SEQUENCE [LARGE SCALE GENOMIC DNA]</scope>
    <source>
        <strain evidence="2 3">DSM 15454</strain>
    </source>
</reference>
<organism evidence="2 3">
    <name type="scientific">Paeniglutamicibacter psychrophenolicus</name>
    <dbReference type="NCBI Taxonomy" id="257454"/>
    <lineage>
        <taxon>Bacteria</taxon>
        <taxon>Bacillati</taxon>
        <taxon>Actinomycetota</taxon>
        <taxon>Actinomycetes</taxon>
        <taxon>Micrococcales</taxon>
        <taxon>Micrococcaceae</taxon>
        <taxon>Paeniglutamicibacter</taxon>
    </lineage>
</organism>
<dbReference type="Proteomes" id="UP000766570">
    <property type="component" value="Unassembled WGS sequence"/>
</dbReference>